<dbReference type="Pfam" id="PF08239">
    <property type="entry name" value="SH3_3"/>
    <property type="match status" value="1"/>
</dbReference>
<dbReference type="InterPro" id="IPR027267">
    <property type="entry name" value="AH/BAR_dom_sf"/>
</dbReference>
<dbReference type="EMBL" id="SHLY01000001">
    <property type="protein sequence ID" value="TAA47914.1"/>
    <property type="molecule type" value="Genomic_DNA"/>
</dbReference>
<sequence>MDKELTSVFECVDRILNPHRRWQEQIDRILEPQRRLQKQMEKYLEPQRRLQEQMKKVLEPQLRLQEQMEKVLEPQRRLQEQMNKYLEPQRRIQEQMERYLEPQRRLQEQMEKYLEPYRGVQEQLKKIREPQRLLHEQINKYLNPLGDYLSSPLMERIAVGSDGVVSVSDEIVEIQEIKDSVEKITKGYSSTEEFLEQLFKILEKLSDGARTLVIYLILPYFLAIIANLTTPIYEEWWKEYADYDQREAKKEIIREARDLYSTEELFEYRFVYASTLNVRELGTTKSNIVGVLHLGKAVKVINKAKNWSFVEYQDSLTGEVKAGWVFSRYLHKFEK</sequence>
<comment type="caution">
    <text evidence="2">The sequence shown here is derived from an EMBL/GenBank/DDBJ whole genome shotgun (WGS) entry which is preliminary data.</text>
</comment>
<feature type="domain" description="SH3b" evidence="1">
    <location>
        <begin position="266"/>
        <end position="334"/>
    </location>
</feature>
<evidence type="ECO:0000313" key="3">
    <source>
        <dbReference type="Proteomes" id="UP000292544"/>
    </source>
</evidence>
<protein>
    <recommendedName>
        <fullName evidence="1">SH3b domain-containing protein</fullName>
    </recommendedName>
</protein>
<gene>
    <name evidence="2" type="ORF">EXY25_01325</name>
</gene>
<name>A0ABY1WT51_9GAMM</name>
<proteinExistence type="predicted"/>
<dbReference type="Proteomes" id="UP000292544">
    <property type="component" value="Unassembled WGS sequence"/>
</dbReference>
<accession>A0ABY1WT51</accession>
<dbReference type="Gene3D" id="2.30.30.40">
    <property type="entry name" value="SH3 Domains"/>
    <property type="match status" value="1"/>
</dbReference>
<dbReference type="Gene3D" id="1.20.1270.60">
    <property type="entry name" value="Arfaptin homology (AH) domain/BAR domain"/>
    <property type="match status" value="1"/>
</dbReference>
<evidence type="ECO:0000313" key="2">
    <source>
        <dbReference type="EMBL" id="TAA47914.1"/>
    </source>
</evidence>
<keyword evidence="3" id="KW-1185">Reference proteome</keyword>
<dbReference type="PROSITE" id="PS51781">
    <property type="entry name" value="SH3B"/>
    <property type="match status" value="1"/>
</dbReference>
<dbReference type="InterPro" id="IPR003646">
    <property type="entry name" value="SH3-like_bac-type"/>
</dbReference>
<evidence type="ECO:0000259" key="1">
    <source>
        <dbReference type="PROSITE" id="PS51781"/>
    </source>
</evidence>
<dbReference type="RefSeq" id="WP_130565453.1">
    <property type="nucleotide sequence ID" value="NZ_SHLY01000001.1"/>
</dbReference>
<organism evidence="2 3">
    <name type="scientific">Corallincola spongiicola</name>
    <dbReference type="NCBI Taxonomy" id="2520508"/>
    <lineage>
        <taxon>Bacteria</taxon>
        <taxon>Pseudomonadati</taxon>
        <taxon>Pseudomonadota</taxon>
        <taxon>Gammaproteobacteria</taxon>
        <taxon>Alteromonadales</taxon>
        <taxon>Psychromonadaceae</taxon>
        <taxon>Corallincola</taxon>
    </lineage>
</organism>
<reference evidence="3" key="1">
    <citation type="submission" date="2019-02" db="EMBL/GenBank/DDBJ databases">
        <title>Draft genome sequence of Muricauda sp. 176CP4-71.</title>
        <authorList>
            <person name="Park J.-S."/>
        </authorList>
    </citation>
    <scope>NUCLEOTIDE SEQUENCE [LARGE SCALE GENOMIC DNA]</scope>
    <source>
        <strain evidence="3">176GS2-150</strain>
    </source>
</reference>